<dbReference type="Pfam" id="PF01380">
    <property type="entry name" value="SIS"/>
    <property type="match status" value="1"/>
</dbReference>
<dbReference type="Pfam" id="PF01418">
    <property type="entry name" value="HTH_6"/>
    <property type="match status" value="1"/>
</dbReference>
<dbReference type="STRING" id="1429043.X474_20630"/>
<dbReference type="Gene3D" id="3.40.50.10490">
    <property type="entry name" value="Glucose-6-phosphate isomerase like protein, domain 1"/>
    <property type="match status" value="1"/>
</dbReference>
<dbReference type="CDD" id="cd05013">
    <property type="entry name" value="SIS_RpiR"/>
    <property type="match status" value="1"/>
</dbReference>
<keyword evidence="3" id="KW-0804">Transcription</keyword>
<evidence type="ECO:0008006" key="8">
    <source>
        <dbReference type="Google" id="ProtNLM"/>
    </source>
</evidence>
<dbReference type="PROSITE" id="PS51464">
    <property type="entry name" value="SIS"/>
    <property type="match status" value="1"/>
</dbReference>
<feature type="domain" description="SIS" evidence="5">
    <location>
        <begin position="125"/>
        <end position="270"/>
    </location>
</feature>
<comment type="caution">
    <text evidence="6">The sequence shown here is derived from an EMBL/GenBank/DDBJ whole genome shotgun (WGS) entry which is preliminary data.</text>
</comment>
<dbReference type="GO" id="GO:1901135">
    <property type="term" value="P:carbohydrate derivative metabolic process"/>
    <property type="evidence" value="ECO:0007669"/>
    <property type="project" value="InterPro"/>
</dbReference>
<reference evidence="6 7" key="1">
    <citation type="submission" date="2013-11" db="EMBL/GenBank/DDBJ databases">
        <title>Metagenomic analysis of a methanogenic consortium involved in long chain n-alkane degradation.</title>
        <authorList>
            <person name="Davidova I.A."/>
            <person name="Callaghan A.V."/>
            <person name="Wawrik B."/>
            <person name="Pruitt S."/>
            <person name="Marks C."/>
            <person name="Duncan K.E."/>
            <person name="Suflita J.M."/>
        </authorList>
    </citation>
    <scope>NUCLEOTIDE SEQUENCE [LARGE SCALE GENOMIC DNA]</scope>
    <source>
        <strain evidence="6 7">SPR</strain>
    </source>
</reference>
<dbReference type="InterPro" id="IPR046348">
    <property type="entry name" value="SIS_dom_sf"/>
</dbReference>
<evidence type="ECO:0000259" key="4">
    <source>
        <dbReference type="PROSITE" id="PS51071"/>
    </source>
</evidence>
<organism evidence="6 7">
    <name type="scientific">Dethiosulfatarculus sandiegensis</name>
    <dbReference type="NCBI Taxonomy" id="1429043"/>
    <lineage>
        <taxon>Bacteria</taxon>
        <taxon>Pseudomonadati</taxon>
        <taxon>Thermodesulfobacteriota</taxon>
        <taxon>Desulfarculia</taxon>
        <taxon>Desulfarculales</taxon>
        <taxon>Desulfarculaceae</taxon>
        <taxon>Dethiosulfatarculus</taxon>
    </lineage>
</organism>
<dbReference type="PROSITE" id="PS51071">
    <property type="entry name" value="HTH_RPIR"/>
    <property type="match status" value="1"/>
</dbReference>
<dbReference type="SUPFAM" id="SSF53697">
    <property type="entry name" value="SIS domain"/>
    <property type="match status" value="1"/>
</dbReference>
<accession>A0A0D2HP68</accession>
<dbReference type="InterPro" id="IPR000281">
    <property type="entry name" value="HTH_RpiR"/>
</dbReference>
<evidence type="ECO:0000256" key="1">
    <source>
        <dbReference type="ARBA" id="ARBA00023015"/>
    </source>
</evidence>
<dbReference type="GO" id="GO:0097367">
    <property type="term" value="F:carbohydrate derivative binding"/>
    <property type="evidence" value="ECO:0007669"/>
    <property type="project" value="InterPro"/>
</dbReference>
<dbReference type="InterPro" id="IPR035472">
    <property type="entry name" value="RpiR-like_SIS"/>
</dbReference>
<keyword evidence="1" id="KW-0805">Transcription regulation</keyword>
<dbReference type="PANTHER" id="PTHR30514:SF18">
    <property type="entry name" value="RPIR-FAMILY TRANSCRIPTIONAL REGULATOR"/>
    <property type="match status" value="1"/>
</dbReference>
<evidence type="ECO:0000313" key="7">
    <source>
        <dbReference type="Proteomes" id="UP000032233"/>
    </source>
</evidence>
<evidence type="ECO:0000256" key="2">
    <source>
        <dbReference type="ARBA" id="ARBA00023125"/>
    </source>
</evidence>
<dbReference type="GO" id="GO:0003700">
    <property type="term" value="F:DNA-binding transcription factor activity"/>
    <property type="evidence" value="ECO:0007669"/>
    <property type="project" value="InterPro"/>
</dbReference>
<dbReference type="AlphaFoldDB" id="A0A0D2HP68"/>
<dbReference type="InterPro" id="IPR047640">
    <property type="entry name" value="RpiR-like"/>
</dbReference>
<dbReference type="GO" id="GO:0003677">
    <property type="term" value="F:DNA binding"/>
    <property type="evidence" value="ECO:0007669"/>
    <property type="project" value="UniProtKB-KW"/>
</dbReference>
<evidence type="ECO:0000313" key="6">
    <source>
        <dbReference type="EMBL" id="KIX12323.1"/>
    </source>
</evidence>
<keyword evidence="2" id="KW-0238">DNA-binding</keyword>
<dbReference type="Gene3D" id="1.10.10.10">
    <property type="entry name" value="Winged helix-like DNA-binding domain superfamily/Winged helix DNA-binding domain"/>
    <property type="match status" value="1"/>
</dbReference>
<name>A0A0D2HP68_9BACT</name>
<gene>
    <name evidence="6" type="ORF">X474_20630</name>
</gene>
<evidence type="ECO:0000259" key="5">
    <source>
        <dbReference type="PROSITE" id="PS51464"/>
    </source>
</evidence>
<dbReference type="RefSeq" id="WP_044350990.1">
    <property type="nucleotide sequence ID" value="NZ_AZAC01000034.1"/>
</dbReference>
<dbReference type="EMBL" id="AZAC01000034">
    <property type="protein sequence ID" value="KIX12323.1"/>
    <property type="molecule type" value="Genomic_DNA"/>
</dbReference>
<dbReference type="InterPro" id="IPR036388">
    <property type="entry name" value="WH-like_DNA-bd_sf"/>
</dbReference>
<keyword evidence="7" id="KW-1185">Reference proteome</keyword>
<dbReference type="PANTHER" id="PTHR30514">
    <property type="entry name" value="GLUCOKINASE"/>
    <property type="match status" value="1"/>
</dbReference>
<proteinExistence type="predicted"/>
<sequence length="292" mass="32503">MLHPDVLFAKGPVRLTRTQIRVTDFFLANTEQALFMTAAQVGRELGVSDATVVRVAQALGFNGLTQLKDHLRKQLISRLDTVSRMEDTKGRIRSVKDILPAVMNSDLTNLEQTIKTTSLSAFEEVVNVLSRAESIHILGLRSAHSLAHFFYSALRNLGHRPTLMSPGIGYFWSDIKNLHSGSVLIAFSFPRYTKLTLEAVEEAKKTSVTVVSITDSAYSPLALLSDHVLPASFSMDSFMESFVAALSLLNALVTALAYMEGDESMRRLGNLEKMWRQKGVYFQDAESEKDRD</sequence>
<dbReference type="InParanoid" id="A0A0D2HP68"/>
<dbReference type="SUPFAM" id="SSF46689">
    <property type="entry name" value="Homeodomain-like"/>
    <property type="match status" value="1"/>
</dbReference>
<dbReference type="OrthoDB" id="5415295at2"/>
<dbReference type="FunCoup" id="A0A0D2HP68">
    <property type="interactions" value="91"/>
</dbReference>
<evidence type="ECO:0000256" key="3">
    <source>
        <dbReference type="ARBA" id="ARBA00023163"/>
    </source>
</evidence>
<dbReference type="InterPro" id="IPR001347">
    <property type="entry name" value="SIS_dom"/>
</dbReference>
<protein>
    <recommendedName>
        <fullName evidence="8">RpiR family transcriptional regulator</fullName>
    </recommendedName>
</protein>
<feature type="domain" description="HTH rpiR-type" evidence="4">
    <location>
        <begin position="2"/>
        <end position="78"/>
    </location>
</feature>
<dbReference type="Proteomes" id="UP000032233">
    <property type="component" value="Unassembled WGS sequence"/>
</dbReference>
<dbReference type="InterPro" id="IPR009057">
    <property type="entry name" value="Homeodomain-like_sf"/>
</dbReference>